<dbReference type="InterPro" id="IPR014362">
    <property type="entry name" value="Glu_DH"/>
</dbReference>
<dbReference type="PROSITE" id="PS00074">
    <property type="entry name" value="GLFV_DEHYDROGENASE"/>
    <property type="match status" value="1"/>
</dbReference>
<dbReference type="RefSeq" id="WP_295193843.1">
    <property type="nucleotide sequence ID" value="NZ_JAWJZA010000011.1"/>
</dbReference>
<dbReference type="Gene3D" id="3.40.50.720">
    <property type="entry name" value="NAD(P)-binding Rossmann-like Domain"/>
    <property type="match status" value="1"/>
</dbReference>
<dbReference type="InterPro" id="IPR033524">
    <property type="entry name" value="Glu/Leu/Phe/Val_DH_AS"/>
</dbReference>
<dbReference type="Proteomes" id="UP001272515">
    <property type="component" value="Unassembled WGS sequence"/>
</dbReference>
<dbReference type="GO" id="GO:0016491">
    <property type="term" value="F:oxidoreductase activity"/>
    <property type="evidence" value="ECO:0007669"/>
    <property type="project" value="UniProtKB-KW"/>
</dbReference>
<dbReference type="EMBL" id="JAWJZB010000002">
    <property type="protein sequence ID" value="MDV5087530.1"/>
    <property type="molecule type" value="Genomic_DNA"/>
</dbReference>
<comment type="similarity">
    <text evidence="1 4 5">Belongs to the Glu/Leu/Phe/Val dehydrogenases family.</text>
</comment>
<keyword evidence="8" id="KW-1185">Reference proteome</keyword>
<proteinExistence type="inferred from homology"/>
<dbReference type="Gene3D" id="3.40.50.10860">
    <property type="entry name" value="Leucine Dehydrogenase, chain A, domain 1"/>
    <property type="match status" value="1"/>
</dbReference>
<dbReference type="PRINTS" id="PR00082">
    <property type="entry name" value="GLFDHDRGNASE"/>
</dbReference>
<dbReference type="SUPFAM" id="SSF51735">
    <property type="entry name" value="NAD(P)-binding Rossmann-fold domains"/>
    <property type="match status" value="1"/>
</dbReference>
<dbReference type="InterPro" id="IPR006097">
    <property type="entry name" value="Glu/Leu/Phe/Val/Trp_DH_dimer"/>
</dbReference>
<keyword evidence="3 4" id="KW-0560">Oxidoreductase</keyword>
<organism evidence="7 8">
    <name type="scientific">Veillonella absiana</name>
    <dbReference type="NCBI Taxonomy" id="3079305"/>
    <lineage>
        <taxon>Bacteria</taxon>
        <taxon>Bacillati</taxon>
        <taxon>Bacillota</taxon>
        <taxon>Negativicutes</taxon>
        <taxon>Veillonellales</taxon>
        <taxon>Veillonellaceae</taxon>
        <taxon>Veillonella</taxon>
    </lineage>
</organism>
<accession>A0ABU3Z6J1</accession>
<evidence type="ECO:0000256" key="5">
    <source>
        <dbReference type="RuleBase" id="RU004417"/>
    </source>
</evidence>
<evidence type="ECO:0000256" key="1">
    <source>
        <dbReference type="ARBA" id="ARBA00006382"/>
    </source>
</evidence>
<name>A0ABU3Z6J1_9FIRM</name>
<evidence type="ECO:0000313" key="8">
    <source>
        <dbReference type="Proteomes" id="UP001272515"/>
    </source>
</evidence>
<dbReference type="SMART" id="SM00839">
    <property type="entry name" value="ELFV_dehydrog"/>
    <property type="match status" value="1"/>
</dbReference>
<protein>
    <recommendedName>
        <fullName evidence="2 4">Glutamate dehydrogenase</fullName>
    </recommendedName>
</protein>
<evidence type="ECO:0000256" key="3">
    <source>
        <dbReference type="ARBA" id="ARBA00023002"/>
    </source>
</evidence>
<dbReference type="InterPro" id="IPR006096">
    <property type="entry name" value="Glu/Leu/Phe/Val/Trp_DH_C"/>
</dbReference>
<evidence type="ECO:0000313" key="7">
    <source>
        <dbReference type="EMBL" id="MDV5087530.1"/>
    </source>
</evidence>
<dbReference type="InterPro" id="IPR036291">
    <property type="entry name" value="NAD(P)-bd_dom_sf"/>
</dbReference>
<reference evidence="7 8" key="1">
    <citation type="submission" date="2023-10" db="EMBL/GenBank/DDBJ databases">
        <title>Veillonella sp. nov., isolated from a pig farm feces dump.</title>
        <authorList>
            <person name="Chang Y.-H."/>
        </authorList>
    </citation>
    <scope>NUCLEOTIDE SEQUENCE [LARGE SCALE GENOMIC DNA]</scope>
    <source>
        <strain evidence="7 8">YH-vei2233</strain>
    </source>
</reference>
<dbReference type="PANTHER" id="PTHR11606:SF13">
    <property type="entry name" value="GLUTAMATE DEHYDROGENASE 1, MITOCHONDRIAL"/>
    <property type="match status" value="1"/>
</dbReference>
<gene>
    <name evidence="7" type="ORF">RVY80_01510</name>
</gene>
<dbReference type="PIRSF" id="PIRSF000185">
    <property type="entry name" value="Glu_DH"/>
    <property type="match status" value="1"/>
</dbReference>
<evidence type="ECO:0000256" key="4">
    <source>
        <dbReference type="PIRNR" id="PIRNR000185"/>
    </source>
</evidence>
<feature type="domain" description="Glutamate/phenylalanine/leucine/valine/L-tryptophan dehydrogenase C-terminal" evidence="6">
    <location>
        <begin position="182"/>
        <end position="415"/>
    </location>
</feature>
<dbReference type="InterPro" id="IPR046346">
    <property type="entry name" value="Aminoacid_DH-like_N_sf"/>
</dbReference>
<dbReference type="SUPFAM" id="SSF53223">
    <property type="entry name" value="Aminoacid dehydrogenase-like, N-terminal domain"/>
    <property type="match status" value="1"/>
</dbReference>
<sequence>MSTYNPYENMLNTLDAAANQLGLTRNDYEVIRHPERELKVSIPLQLDNGDVKVYEGYRCQHSTIRGSAKGGLRFHPDADENEVRALAAWMTIKNAIANLPYGGGKGGIKVDPKTLSIRELERLTRNFTRRIAPIIGVNTDVPAPDVNTNGQVMSWIVDEYSTLKGEWSPGVVTGKPIEVGGSLGRNEATGRGCLIALQTYLEREHLDLSKMAVAVQGFGNVGSVGALLISRAGGKVVGIGDVNNAYYKADGIDVEAAYVYANSHGRSLDGYTEEGLTIIGHEELLDLDVDVLYLAALENQVNADNMKNIKARIILEGANGPLTNDADAYFTEKGTTIIPDVLANGGGVVVSYYEWVQNKAGFYWSEEEVNERLKVNMQNSFNAVWEIKEKYNVPFRLAAYMLALQRLTAAIKLHGYNC</sequence>
<comment type="caution">
    <text evidence="7">The sequence shown here is derived from an EMBL/GenBank/DDBJ whole genome shotgun (WGS) entry which is preliminary data.</text>
</comment>
<evidence type="ECO:0000259" key="6">
    <source>
        <dbReference type="SMART" id="SM00839"/>
    </source>
</evidence>
<dbReference type="PANTHER" id="PTHR11606">
    <property type="entry name" value="GLUTAMATE DEHYDROGENASE"/>
    <property type="match status" value="1"/>
</dbReference>
<dbReference type="Pfam" id="PF00208">
    <property type="entry name" value="ELFV_dehydrog"/>
    <property type="match status" value="1"/>
</dbReference>
<evidence type="ECO:0000256" key="2">
    <source>
        <dbReference type="ARBA" id="ARBA00012896"/>
    </source>
</evidence>
<dbReference type="InterPro" id="IPR006095">
    <property type="entry name" value="Glu/Leu/Phe/Val/Trp_DH"/>
</dbReference>
<dbReference type="CDD" id="cd01076">
    <property type="entry name" value="NAD_bind_1_Glu_DH"/>
    <property type="match status" value="1"/>
</dbReference>
<dbReference type="Pfam" id="PF02812">
    <property type="entry name" value="ELFV_dehydrog_N"/>
    <property type="match status" value="1"/>
</dbReference>
<dbReference type="InterPro" id="IPR033922">
    <property type="entry name" value="NAD_bind_Glu_DH"/>
</dbReference>